<keyword evidence="2" id="KW-1185">Reference proteome</keyword>
<dbReference type="AlphaFoldDB" id="A0A5A7PN51"/>
<organism evidence="1 2">
    <name type="scientific">Striga asiatica</name>
    <name type="common">Asiatic witchweed</name>
    <name type="synonym">Buchnera asiatica</name>
    <dbReference type="NCBI Taxonomy" id="4170"/>
    <lineage>
        <taxon>Eukaryota</taxon>
        <taxon>Viridiplantae</taxon>
        <taxon>Streptophyta</taxon>
        <taxon>Embryophyta</taxon>
        <taxon>Tracheophyta</taxon>
        <taxon>Spermatophyta</taxon>
        <taxon>Magnoliopsida</taxon>
        <taxon>eudicotyledons</taxon>
        <taxon>Gunneridae</taxon>
        <taxon>Pentapetalae</taxon>
        <taxon>asterids</taxon>
        <taxon>lamiids</taxon>
        <taxon>Lamiales</taxon>
        <taxon>Orobanchaceae</taxon>
        <taxon>Buchnereae</taxon>
        <taxon>Striga</taxon>
    </lineage>
</organism>
<name>A0A5A7PN51_STRAF</name>
<reference evidence="2" key="1">
    <citation type="journal article" date="2019" name="Curr. Biol.">
        <title>Genome Sequence of Striga asiatica Provides Insight into the Evolution of Plant Parasitism.</title>
        <authorList>
            <person name="Yoshida S."/>
            <person name="Kim S."/>
            <person name="Wafula E.K."/>
            <person name="Tanskanen J."/>
            <person name="Kim Y.M."/>
            <person name="Honaas L."/>
            <person name="Yang Z."/>
            <person name="Spallek T."/>
            <person name="Conn C.E."/>
            <person name="Ichihashi Y."/>
            <person name="Cheong K."/>
            <person name="Cui S."/>
            <person name="Der J.P."/>
            <person name="Gundlach H."/>
            <person name="Jiao Y."/>
            <person name="Hori C."/>
            <person name="Ishida J.K."/>
            <person name="Kasahara H."/>
            <person name="Kiba T."/>
            <person name="Kim M.S."/>
            <person name="Koo N."/>
            <person name="Laohavisit A."/>
            <person name="Lee Y.H."/>
            <person name="Lumba S."/>
            <person name="McCourt P."/>
            <person name="Mortimer J.C."/>
            <person name="Mutuku J.M."/>
            <person name="Nomura T."/>
            <person name="Sasaki-Sekimoto Y."/>
            <person name="Seto Y."/>
            <person name="Wang Y."/>
            <person name="Wakatake T."/>
            <person name="Sakakibara H."/>
            <person name="Demura T."/>
            <person name="Yamaguchi S."/>
            <person name="Yoneyama K."/>
            <person name="Manabe R.I."/>
            <person name="Nelson D.C."/>
            <person name="Schulman A.H."/>
            <person name="Timko M.P."/>
            <person name="dePamphilis C.W."/>
            <person name="Choi D."/>
            <person name="Shirasu K."/>
        </authorList>
    </citation>
    <scope>NUCLEOTIDE SEQUENCE [LARGE SCALE GENOMIC DNA]</scope>
    <source>
        <strain evidence="2">cv. UVA1</strain>
    </source>
</reference>
<sequence>MAIPTEEKGVGRVILFPFADNGLELGPILHGVLDQFVDALLELGIGRRWCRGWFVILPVKGGWDEAVGQTRGIVVGAEGGNYTAAAAAAAVAVADCKPWEDRNRGEVDPCGKSEEKIGVC</sequence>
<evidence type="ECO:0000313" key="1">
    <source>
        <dbReference type="EMBL" id="GER33932.1"/>
    </source>
</evidence>
<dbReference type="EMBL" id="BKCP01004827">
    <property type="protein sequence ID" value="GER33932.1"/>
    <property type="molecule type" value="Genomic_DNA"/>
</dbReference>
<accession>A0A5A7PN51</accession>
<comment type="caution">
    <text evidence="1">The sequence shown here is derived from an EMBL/GenBank/DDBJ whole genome shotgun (WGS) entry which is preliminary data.</text>
</comment>
<proteinExistence type="predicted"/>
<protein>
    <submittedName>
        <fullName evidence="1">Beta-galactosidase 3</fullName>
    </submittedName>
</protein>
<evidence type="ECO:0000313" key="2">
    <source>
        <dbReference type="Proteomes" id="UP000325081"/>
    </source>
</evidence>
<dbReference type="Proteomes" id="UP000325081">
    <property type="component" value="Unassembled WGS sequence"/>
</dbReference>
<gene>
    <name evidence="1" type="ORF">STAS_10104</name>
</gene>